<proteinExistence type="predicted"/>
<protein>
    <submittedName>
        <fullName evidence="2">DUF2254 domain-containing protein</fullName>
    </submittedName>
</protein>
<sequence>MTVRSYRRPRPLSPLREHLRDTLWFAPTTGLVCVFLLWWGASAVDAEIVRHLQDERAYEELRSLMSITEDAKTIVTTISSAMMTFVGVVFSISLVAVQMASGQLTPRVVRIFVRSRISKLTLTVFLATFLFSLLVLTSYESVVDPRRISSVPVVQSLLTMALVALSLLLFIAYVSSTLRLMQVGPVVDRITREAMHALTRQPTGEGTPVELPVESVRIPYRGRAGVLRDVNVTALVRKARRQGVVLRLIPRIGDFVVPGTPMLAVHGEPDAPLRVASFAVHVGTERTFHQDIGFGLRQLSDIALRALSPAVHDPTTAVQCVDRIVQVLSALVNEPLGAIHHRDAKGAVRLEQDVPTWEDLVDLGLAEIREAAADTPQVTRRLMAAIDDLLLLATQGPPSSWSQSGRMSTEDRRTPLLRHRTLLVQSVVRAVPEAAEREFALLPNRQGIG</sequence>
<accession>A0ABT0UFJ1</accession>
<feature type="transmembrane region" description="Helical" evidence="1">
    <location>
        <begin position="117"/>
        <end position="136"/>
    </location>
</feature>
<dbReference type="Proteomes" id="UP001431429">
    <property type="component" value="Unassembled WGS sequence"/>
</dbReference>
<evidence type="ECO:0000313" key="2">
    <source>
        <dbReference type="EMBL" id="MCM2386886.1"/>
    </source>
</evidence>
<feature type="transmembrane region" description="Helical" evidence="1">
    <location>
        <begin position="74"/>
        <end position="97"/>
    </location>
</feature>
<keyword evidence="1" id="KW-0472">Membrane</keyword>
<reference evidence="2" key="1">
    <citation type="submission" date="2022-06" db="EMBL/GenBank/DDBJ databases">
        <title>Genome public.</title>
        <authorList>
            <person name="Sun Q."/>
        </authorList>
    </citation>
    <scope>NUCLEOTIDE SEQUENCE</scope>
    <source>
        <strain evidence="2">CWNU-1</strain>
    </source>
</reference>
<keyword evidence="3" id="KW-1185">Reference proteome</keyword>
<name>A0ABT0UFJ1_9ACTN</name>
<organism evidence="2 3">
    <name type="scientific">Streptomyces albipurpureus</name>
    <dbReference type="NCBI Taxonomy" id="2897419"/>
    <lineage>
        <taxon>Bacteria</taxon>
        <taxon>Bacillati</taxon>
        <taxon>Actinomycetota</taxon>
        <taxon>Actinomycetes</taxon>
        <taxon>Kitasatosporales</taxon>
        <taxon>Streptomycetaceae</taxon>
        <taxon>Streptomyces</taxon>
    </lineage>
</organism>
<gene>
    <name evidence="2" type="ORF">NBG84_00920</name>
</gene>
<feature type="transmembrane region" description="Helical" evidence="1">
    <location>
        <begin position="156"/>
        <end position="174"/>
    </location>
</feature>
<evidence type="ECO:0000256" key="1">
    <source>
        <dbReference type="SAM" id="Phobius"/>
    </source>
</evidence>
<dbReference type="EMBL" id="JAMQAW010000001">
    <property type="protein sequence ID" value="MCM2386886.1"/>
    <property type="molecule type" value="Genomic_DNA"/>
</dbReference>
<comment type="caution">
    <text evidence="2">The sequence shown here is derived from an EMBL/GenBank/DDBJ whole genome shotgun (WGS) entry which is preliminary data.</text>
</comment>
<dbReference type="InterPro" id="IPR018723">
    <property type="entry name" value="DUF2254_membrane"/>
</dbReference>
<keyword evidence="1" id="KW-1133">Transmembrane helix</keyword>
<keyword evidence="1" id="KW-0812">Transmembrane</keyword>
<evidence type="ECO:0000313" key="3">
    <source>
        <dbReference type="Proteomes" id="UP001431429"/>
    </source>
</evidence>
<dbReference type="Pfam" id="PF10011">
    <property type="entry name" value="DUF2254"/>
    <property type="match status" value="1"/>
</dbReference>
<feature type="transmembrane region" description="Helical" evidence="1">
    <location>
        <begin position="21"/>
        <end position="41"/>
    </location>
</feature>
<dbReference type="RefSeq" id="WP_250917245.1">
    <property type="nucleotide sequence ID" value="NZ_JAMQAW010000001.1"/>
</dbReference>